<feature type="region of interest" description="Disordered" evidence="1">
    <location>
        <begin position="1"/>
        <end position="27"/>
    </location>
</feature>
<protein>
    <submittedName>
        <fullName evidence="2">Uncharacterized protein</fullName>
    </submittedName>
</protein>
<dbReference type="InterPro" id="IPR027363">
    <property type="entry name" value="M1Pi_N"/>
</dbReference>
<evidence type="ECO:0000256" key="1">
    <source>
        <dbReference type="SAM" id="MobiDB-lite"/>
    </source>
</evidence>
<evidence type="ECO:0000313" key="3">
    <source>
        <dbReference type="Proteomes" id="UP000015105"/>
    </source>
</evidence>
<dbReference type="EnsemblPlants" id="AET4Gv20226400.3">
    <property type="protein sequence ID" value="AET4Gv20226400.3"/>
    <property type="gene ID" value="AET4Gv20226400"/>
</dbReference>
<reference evidence="2" key="5">
    <citation type="journal article" date="2021" name="G3 (Bethesda)">
        <title>Aegilops tauschii genome assembly Aet v5.0 features greater sequence contiguity and improved annotation.</title>
        <authorList>
            <person name="Wang L."/>
            <person name="Zhu T."/>
            <person name="Rodriguez J.C."/>
            <person name="Deal K.R."/>
            <person name="Dubcovsky J."/>
            <person name="McGuire P.E."/>
            <person name="Lux T."/>
            <person name="Spannagl M."/>
            <person name="Mayer K.F.X."/>
            <person name="Baldrich P."/>
            <person name="Meyers B.C."/>
            <person name="Huo N."/>
            <person name="Gu Y.Q."/>
            <person name="Zhou H."/>
            <person name="Devos K.M."/>
            <person name="Bennetzen J.L."/>
            <person name="Unver T."/>
            <person name="Budak H."/>
            <person name="Gulick P.J."/>
            <person name="Galiba G."/>
            <person name="Kalapos B."/>
            <person name="Nelson D.R."/>
            <person name="Li P."/>
            <person name="You F.M."/>
            <person name="Luo M.C."/>
            <person name="Dvorak J."/>
        </authorList>
    </citation>
    <scope>NUCLEOTIDE SEQUENCE [LARGE SCALE GENOMIC DNA]</scope>
    <source>
        <strain evidence="2">cv. AL8/78</strain>
    </source>
</reference>
<dbReference type="Gramene" id="AET4Gv20226400.3">
    <property type="protein sequence ID" value="AET4Gv20226400.3"/>
    <property type="gene ID" value="AET4Gv20226400"/>
</dbReference>
<organism evidence="2 3">
    <name type="scientific">Aegilops tauschii subsp. strangulata</name>
    <name type="common">Goatgrass</name>
    <dbReference type="NCBI Taxonomy" id="200361"/>
    <lineage>
        <taxon>Eukaryota</taxon>
        <taxon>Viridiplantae</taxon>
        <taxon>Streptophyta</taxon>
        <taxon>Embryophyta</taxon>
        <taxon>Tracheophyta</taxon>
        <taxon>Spermatophyta</taxon>
        <taxon>Magnoliopsida</taxon>
        <taxon>Liliopsida</taxon>
        <taxon>Poales</taxon>
        <taxon>Poaceae</taxon>
        <taxon>BOP clade</taxon>
        <taxon>Pooideae</taxon>
        <taxon>Triticodae</taxon>
        <taxon>Triticeae</taxon>
        <taxon>Triticinae</taxon>
        <taxon>Aegilops</taxon>
    </lineage>
</organism>
<feature type="compositionally biased region" description="Low complexity" evidence="1">
    <location>
        <begin position="1"/>
        <end position="14"/>
    </location>
</feature>
<evidence type="ECO:0000313" key="2">
    <source>
        <dbReference type="EnsemblPlants" id="AET4Gv20226400.3"/>
    </source>
</evidence>
<reference evidence="2" key="4">
    <citation type="submission" date="2019-03" db="UniProtKB">
        <authorList>
            <consortium name="EnsemblPlants"/>
        </authorList>
    </citation>
    <scope>IDENTIFICATION</scope>
</reference>
<reference evidence="3" key="1">
    <citation type="journal article" date="2014" name="Science">
        <title>Ancient hybridizations among the ancestral genomes of bread wheat.</title>
        <authorList>
            <consortium name="International Wheat Genome Sequencing Consortium,"/>
            <person name="Marcussen T."/>
            <person name="Sandve S.R."/>
            <person name="Heier L."/>
            <person name="Spannagl M."/>
            <person name="Pfeifer M."/>
            <person name="Jakobsen K.S."/>
            <person name="Wulff B.B."/>
            <person name="Steuernagel B."/>
            <person name="Mayer K.F."/>
            <person name="Olsen O.A."/>
        </authorList>
    </citation>
    <scope>NUCLEOTIDE SEQUENCE [LARGE SCALE GENOMIC DNA]</scope>
    <source>
        <strain evidence="3">cv. AL8/78</strain>
    </source>
</reference>
<reference evidence="3" key="2">
    <citation type="journal article" date="2017" name="Nat. Plants">
        <title>The Aegilops tauschii genome reveals multiple impacts of transposons.</title>
        <authorList>
            <person name="Zhao G."/>
            <person name="Zou C."/>
            <person name="Li K."/>
            <person name="Wang K."/>
            <person name="Li T."/>
            <person name="Gao L."/>
            <person name="Zhang X."/>
            <person name="Wang H."/>
            <person name="Yang Z."/>
            <person name="Liu X."/>
            <person name="Jiang W."/>
            <person name="Mao L."/>
            <person name="Kong X."/>
            <person name="Jiao Y."/>
            <person name="Jia J."/>
        </authorList>
    </citation>
    <scope>NUCLEOTIDE SEQUENCE [LARGE SCALE GENOMIC DNA]</scope>
    <source>
        <strain evidence="3">cv. AL8/78</strain>
    </source>
</reference>
<accession>A0A453HLD1</accession>
<dbReference type="AlphaFoldDB" id="A0A453HLD1"/>
<dbReference type="Gene3D" id="1.20.120.420">
    <property type="entry name" value="translation initiation factor eif-2b, domain 1"/>
    <property type="match status" value="1"/>
</dbReference>
<keyword evidence="3" id="KW-1185">Reference proteome</keyword>
<reference evidence="2" key="3">
    <citation type="journal article" date="2017" name="Nature">
        <title>Genome sequence of the progenitor of the wheat D genome Aegilops tauschii.</title>
        <authorList>
            <person name="Luo M.C."/>
            <person name="Gu Y.Q."/>
            <person name="Puiu D."/>
            <person name="Wang H."/>
            <person name="Twardziok S.O."/>
            <person name="Deal K.R."/>
            <person name="Huo N."/>
            <person name="Zhu T."/>
            <person name="Wang L."/>
            <person name="Wang Y."/>
            <person name="McGuire P.E."/>
            <person name="Liu S."/>
            <person name="Long H."/>
            <person name="Ramasamy R.K."/>
            <person name="Rodriguez J.C."/>
            <person name="Van S.L."/>
            <person name="Yuan L."/>
            <person name="Wang Z."/>
            <person name="Xia Z."/>
            <person name="Xiao L."/>
            <person name="Anderson O.D."/>
            <person name="Ouyang S."/>
            <person name="Liang Y."/>
            <person name="Zimin A.V."/>
            <person name="Pertea G."/>
            <person name="Qi P."/>
            <person name="Bennetzen J.L."/>
            <person name="Dai X."/>
            <person name="Dawson M.W."/>
            <person name="Muller H.G."/>
            <person name="Kugler K."/>
            <person name="Rivarola-Duarte L."/>
            <person name="Spannagl M."/>
            <person name="Mayer K.F.X."/>
            <person name="Lu F.H."/>
            <person name="Bevan M.W."/>
            <person name="Leroy P."/>
            <person name="Li P."/>
            <person name="You F.M."/>
            <person name="Sun Q."/>
            <person name="Liu Z."/>
            <person name="Lyons E."/>
            <person name="Wicker T."/>
            <person name="Salzberg S.L."/>
            <person name="Devos K.M."/>
            <person name="Dvorak J."/>
        </authorList>
    </citation>
    <scope>NUCLEOTIDE SEQUENCE [LARGE SCALE GENOMIC DNA]</scope>
    <source>
        <strain evidence="2">cv. AL8/78</strain>
    </source>
</reference>
<sequence>LCSSLFPSEPSEPSEFPRPEWANPARFSPSSTAAARFASSIRSRPLLLHAPSPEWKWWRVPPFLIGVLVSGFDVMQRKLPLEEVYIDVKDSADGWNAIRDMVVR</sequence>
<dbReference type="Proteomes" id="UP000015105">
    <property type="component" value="Chromosome 4D"/>
</dbReference>
<proteinExistence type="predicted"/>
<name>A0A453HLD1_AEGTS</name>